<evidence type="ECO:0000256" key="7">
    <source>
        <dbReference type="RuleBase" id="RU362125"/>
    </source>
</evidence>
<reference evidence="11 12" key="1">
    <citation type="journal article" date="2015" name="Genome Biol. Evol.">
        <title>Phylogenomic analyses indicate that early fungi evolved digesting cell walls of algal ancestors of land plants.</title>
        <authorList>
            <person name="Chang Y."/>
            <person name="Wang S."/>
            <person name="Sekimoto S."/>
            <person name="Aerts A.L."/>
            <person name="Choi C."/>
            <person name="Clum A."/>
            <person name="LaButti K.M."/>
            <person name="Lindquist E.A."/>
            <person name="Yee Ngan C."/>
            <person name="Ohm R.A."/>
            <person name="Salamov A.A."/>
            <person name="Grigoriev I.V."/>
            <person name="Spatafora J.W."/>
            <person name="Berbee M.L."/>
        </authorList>
    </citation>
    <scope>NUCLEOTIDE SEQUENCE [LARGE SCALE GENOMIC DNA]</scope>
    <source>
        <strain evidence="11 12">JEL478</strain>
    </source>
</reference>
<dbReference type="GO" id="GO:0033539">
    <property type="term" value="P:fatty acid beta-oxidation using acyl-CoA dehydrogenase"/>
    <property type="evidence" value="ECO:0007669"/>
    <property type="project" value="TreeGrafter"/>
</dbReference>
<comment type="similarity">
    <text evidence="2 7">Belongs to the acyl-CoA dehydrogenase family.</text>
</comment>
<dbReference type="Gene3D" id="2.40.110.10">
    <property type="entry name" value="Butyryl-CoA Dehydrogenase, subunit A, domain 2"/>
    <property type="match status" value="1"/>
</dbReference>
<dbReference type="InterPro" id="IPR050741">
    <property type="entry name" value="Acyl-CoA_dehydrogenase"/>
</dbReference>
<dbReference type="EMBL" id="KQ965796">
    <property type="protein sequence ID" value="KXS11846.1"/>
    <property type="molecule type" value="Genomic_DNA"/>
</dbReference>
<dbReference type="PANTHER" id="PTHR48083">
    <property type="entry name" value="MEDIUM-CHAIN SPECIFIC ACYL-COA DEHYDROGENASE, MITOCHONDRIAL-RELATED"/>
    <property type="match status" value="1"/>
</dbReference>
<evidence type="ECO:0000256" key="2">
    <source>
        <dbReference type="ARBA" id="ARBA00009347"/>
    </source>
</evidence>
<dbReference type="InterPro" id="IPR006091">
    <property type="entry name" value="Acyl-CoA_Oxase/DH_mid-dom"/>
</dbReference>
<dbReference type="GO" id="GO:0050660">
    <property type="term" value="F:flavin adenine dinucleotide binding"/>
    <property type="evidence" value="ECO:0007669"/>
    <property type="project" value="InterPro"/>
</dbReference>
<evidence type="ECO:0000256" key="4">
    <source>
        <dbReference type="ARBA" id="ARBA00022630"/>
    </source>
</evidence>
<dbReference type="OrthoDB" id="434771at2759"/>
<dbReference type="Pfam" id="PF02770">
    <property type="entry name" value="Acyl-CoA_dh_M"/>
    <property type="match status" value="1"/>
</dbReference>
<dbReference type="OMA" id="LAYMYAM"/>
<organism evidence="11 12">
    <name type="scientific">Gonapodya prolifera (strain JEL478)</name>
    <name type="common">Monoblepharis prolifera</name>
    <dbReference type="NCBI Taxonomy" id="1344416"/>
    <lineage>
        <taxon>Eukaryota</taxon>
        <taxon>Fungi</taxon>
        <taxon>Fungi incertae sedis</taxon>
        <taxon>Chytridiomycota</taxon>
        <taxon>Chytridiomycota incertae sedis</taxon>
        <taxon>Monoblepharidomycetes</taxon>
        <taxon>Monoblepharidales</taxon>
        <taxon>Gonapodyaceae</taxon>
        <taxon>Gonapodya</taxon>
    </lineage>
</organism>
<evidence type="ECO:0000256" key="6">
    <source>
        <dbReference type="ARBA" id="ARBA00023002"/>
    </source>
</evidence>
<dbReference type="FunFam" id="2.40.110.10:FF:000002">
    <property type="entry name" value="Acyl-CoA dehydrogenase fadE12"/>
    <property type="match status" value="1"/>
</dbReference>
<keyword evidence="12" id="KW-1185">Reference proteome</keyword>
<evidence type="ECO:0000313" key="11">
    <source>
        <dbReference type="EMBL" id="KXS11846.1"/>
    </source>
</evidence>
<keyword evidence="6 7" id="KW-0560">Oxidoreductase</keyword>
<dbReference type="Proteomes" id="UP000070544">
    <property type="component" value="Unassembled WGS sequence"/>
</dbReference>
<dbReference type="InterPro" id="IPR009075">
    <property type="entry name" value="AcylCo_DH/oxidase_C"/>
</dbReference>
<comment type="cofactor">
    <cofactor evidence="1 7">
        <name>FAD</name>
        <dbReference type="ChEBI" id="CHEBI:57692"/>
    </cofactor>
</comment>
<feature type="domain" description="Acyl-CoA dehydrogenase/oxidase N-terminal" evidence="10">
    <location>
        <begin position="19"/>
        <end position="139"/>
    </location>
</feature>
<evidence type="ECO:0000256" key="3">
    <source>
        <dbReference type="ARBA" id="ARBA00011738"/>
    </source>
</evidence>
<evidence type="ECO:0000313" key="12">
    <source>
        <dbReference type="Proteomes" id="UP000070544"/>
    </source>
</evidence>
<dbReference type="Pfam" id="PF02771">
    <property type="entry name" value="Acyl-CoA_dh_N"/>
    <property type="match status" value="1"/>
</dbReference>
<dbReference type="PANTHER" id="PTHR48083:SF13">
    <property type="entry name" value="ACYL-COA DEHYDROGENASE FAMILY MEMBER 11"/>
    <property type="match status" value="1"/>
</dbReference>
<gene>
    <name evidence="11" type="ORF">M427DRAFT_60280</name>
</gene>
<evidence type="ECO:0000256" key="5">
    <source>
        <dbReference type="ARBA" id="ARBA00022827"/>
    </source>
</evidence>
<dbReference type="Gene3D" id="1.10.540.10">
    <property type="entry name" value="Acyl-CoA dehydrogenase/oxidase, N-terminal domain"/>
    <property type="match status" value="1"/>
</dbReference>
<dbReference type="GO" id="GO:0003995">
    <property type="term" value="F:acyl-CoA dehydrogenase activity"/>
    <property type="evidence" value="ECO:0007669"/>
    <property type="project" value="TreeGrafter"/>
</dbReference>
<proteinExistence type="inferred from homology"/>
<dbReference type="InterPro" id="IPR036250">
    <property type="entry name" value="AcylCo_DH-like_C"/>
</dbReference>
<dbReference type="InterPro" id="IPR009100">
    <property type="entry name" value="AcylCoA_DH/oxidase_NM_dom_sf"/>
</dbReference>
<evidence type="ECO:0000259" key="9">
    <source>
        <dbReference type="Pfam" id="PF02770"/>
    </source>
</evidence>
<dbReference type="InterPro" id="IPR046373">
    <property type="entry name" value="Acyl-CoA_Oxase/DH_mid-dom_sf"/>
</dbReference>
<dbReference type="Gene3D" id="1.20.140.10">
    <property type="entry name" value="Butyryl-CoA Dehydrogenase, subunit A, domain 3"/>
    <property type="match status" value="1"/>
</dbReference>
<evidence type="ECO:0000256" key="1">
    <source>
        <dbReference type="ARBA" id="ARBA00001974"/>
    </source>
</evidence>
<dbReference type="AlphaFoldDB" id="A0A139A4W5"/>
<dbReference type="Pfam" id="PF00441">
    <property type="entry name" value="Acyl-CoA_dh_1"/>
    <property type="match status" value="1"/>
</dbReference>
<dbReference type="GO" id="GO:0005737">
    <property type="term" value="C:cytoplasm"/>
    <property type="evidence" value="ECO:0007669"/>
    <property type="project" value="TreeGrafter"/>
</dbReference>
<keyword evidence="5 7" id="KW-0274">FAD</keyword>
<accession>A0A139A4W5</accession>
<dbReference type="InterPro" id="IPR037069">
    <property type="entry name" value="AcylCoA_DH/ox_N_sf"/>
</dbReference>
<dbReference type="SUPFAM" id="SSF56645">
    <property type="entry name" value="Acyl-CoA dehydrogenase NM domain-like"/>
    <property type="match status" value="1"/>
</dbReference>
<name>A0A139A4W5_GONPJ</name>
<dbReference type="InterPro" id="IPR013786">
    <property type="entry name" value="AcylCoA_DH/ox_N"/>
</dbReference>
<feature type="domain" description="Acyl-CoA oxidase/dehydrogenase middle" evidence="9">
    <location>
        <begin position="143"/>
        <end position="246"/>
    </location>
</feature>
<evidence type="ECO:0000259" key="8">
    <source>
        <dbReference type="Pfam" id="PF00441"/>
    </source>
</evidence>
<evidence type="ECO:0000259" key="10">
    <source>
        <dbReference type="Pfam" id="PF02771"/>
    </source>
</evidence>
<keyword evidence="4 7" id="KW-0285">Flavoprotein</keyword>
<protein>
    <submittedName>
        <fullName evidence="11">Acyl-CoA dehydrogenase NM domain-like protein</fullName>
    </submittedName>
</protein>
<dbReference type="STRING" id="1344416.A0A139A4W5"/>
<comment type="subunit">
    <text evidence="3">Homodimer.</text>
</comment>
<sequence length="439" mass="48962">MSNLTAVDLLPMSPFAKKIYALTKDFVENECIPAEHIYQDQLGKGPDRFKWVPPILADLKKKARALGLWNLFLTEEYGPLSPGLTTMEYAVICELLGRSSLAPPATNCAAPDTGNMELLAKFGNEEQKKKWLKPLMEGEIRSTFAMTEPGVASSDATNISTSITPTADGKHYIINGHKHWQSNFSHPDTKVLLLVGKTRSDGPRHGMLSVIILPKDTPGVEFVRHMTVYGYDHAPSGHDELKFNDCKVPKENLILGEGRGFEILQGRLGGGRIHHAMRTLGVGQRALELMLLECVNEKKKPFGVLKGDQGKIQWDIAQSRIQLEQCKQLVYMAAKAMDVKGLKEARFEIAMAKVAVPYQVCEIIDRAMQVYGGLGVSQSTELAHMWAMIRHLRFADGPDEAHAAQLARAELKNTANIRKTYDEYKRKELELRKTVKSLL</sequence>
<dbReference type="SUPFAM" id="SSF47203">
    <property type="entry name" value="Acyl-CoA dehydrogenase C-terminal domain-like"/>
    <property type="match status" value="1"/>
</dbReference>
<feature type="domain" description="Acyl-CoA dehydrogenase/oxidase C-terminal" evidence="8">
    <location>
        <begin position="258"/>
        <end position="409"/>
    </location>
</feature>